<evidence type="ECO:0000256" key="3">
    <source>
        <dbReference type="ARBA" id="ARBA00023274"/>
    </source>
</evidence>
<sequence>MSRIGRMPITIPTGVTVTIDSNLVTVTGPKGSLTVKVPFKITVEVKENIVYISRLSEDKKIKACHGATRAHINNAVLGVQTPWKKEMEIKGTGYKASVNGNKLKLLVGFIHPVEMVAPEGIFFEVPEETKIIITGVNKTVVGQVASNIRKVRPPEPYKGKGVRYANEFIKLKAGKKAKA</sequence>
<dbReference type="PRINTS" id="PR00059">
    <property type="entry name" value="RIBOSOMALL6"/>
</dbReference>
<dbReference type="Pfam" id="PF00347">
    <property type="entry name" value="Ribosomal_L6"/>
    <property type="match status" value="2"/>
</dbReference>
<dbReference type="GO" id="GO:0019843">
    <property type="term" value="F:rRNA binding"/>
    <property type="evidence" value="ECO:0007669"/>
    <property type="project" value="InterPro"/>
</dbReference>
<comment type="similarity">
    <text evidence="1">Belongs to the universal ribosomal protein uL6 family.</text>
</comment>
<dbReference type="SUPFAM" id="SSF56053">
    <property type="entry name" value="Ribosomal protein L6"/>
    <property type="match status" value="2"/>
</dbReference>
<feature type="domain" description="Large ribosomal subunit protein uL6 alpha-beta" evidence="4">
    <location>
        <begin position="91"/>
        <end position="164"/>
    </location>
</feature>
<dbReference type="InterPro" id="IPR019906">
    <property type="entry name" value="Ribosomal_uL6_bac-type"/>
</dbReference>
<dbReference type="InterPro" id="IPR002358">
    <property type="entry name" value="Ribosomal_uL6_CS"/>
</dbReference>
<dbReference type="InterPro" id="IPR000702">
    <property type="entry name" value="Ribosomal_uL6-like"/>
</dbReference>
<dbReference type="Gene3D" id="3.90.930.12">
    <property type="entry name" value="Ribosomal protein L6, alpha-beta domain"/>
    <property type="match status" value="2"/>
</dbReference>
<dbReference type="PANTHER" id="PTHR11655:SF14">
    <property type="entry name" value="LARGE RIBOSOMAL SUBUNIT PROTEIN UL6M"/>
    <property type="match status" value="1"/>
</dbReference>
<reference evidence="5" key="1">
    <citation type="submission" date="2019-08" db="EMBL/GenBank/DDBJ databases">
        <authorList>
            <person name="Kucharzyk K."/>
            <person name="Murdoch R.W."/>
            <person name="Higgins S."/>
            <person name="Loffler F."/>
        </authorList>
    </citation>
    <scope>NUCLEOTIDE SEQUENCE</scope>
</reference>
<organism evidence="5">
    <name type="scientific">bioreactor metagenome</name>
    <dbReference type="NCBI Taxonomy" id="1076179"/>
    <lineage>
        <taxon>unclassified sequences</taxon>
        <taxon>metagenomes</taxon>
        <taxon>ecological metagenomes</taxon>
    </lineage>
</organism>
<dbReference type="PIRSF" id="PIRSF002162">
    <property type="entry name" value="Ribosomal_L6"/>
    <property type="match status" value="1"/>
</dbReference>
<accession>A0A645DR36</accession>
<comment type="caution">
    <text evidence="5">The sequence shown here is derived from an EMBL/GenBank/DDBJ whole genome shotgun (WGS) entry which is preliminary data.</text>
</comment>
<gene>
    <name evidence="5" type="primary">rplF_46</name>
    <name evidence="5" type="ORF">SDC9_138857</name>
</gene>
<keyword evidence="2 5" id="KW-0689">Ribosomal protein</keyword>
<dbReference type="PROSITE" id="PS00525">
    <property type="entry name" value="RIBOSOMAL_L6_1"/>
    <property type="match status" value="1"/>
</dbReference>
<dbReference type="FunFam" id="3.90.930.12:FF:000001">
    <property type="entry name" value="50S ribosomal protein L6"/>
    <property type="match status" value="1"/>
</dbReference>
<dbReference type="InterPro" id="IPR036789">
    <property type="entry name" value="Ribosomal_uL6-like_a/b-dom_sf"/>
</dbReference>
<dbReference type="PANTHER" id="PTHR11655">
    <property type="entry name" value="60S/50S RIBOSOMAL PROTEIN L6/L9"/>
    <property type="match status" value="1"/>
</dbReference>
<dbReference type="GO" id="GO:0002181">
    <property type="term" value="P:cytoplasmic translation"/>
    <property type="evidence" value="ECO:0007669"/>
    <property type="project" value="TreeGrafter"/>
</dbReference>
<proteinExistence type="inferred from homology"/>
<protein>
    <submittedName>
        <fullName evidence="5">50S ribosomal protein L6</fullName>
    </submittedName>
</protein>
<name>A0A645DR36_9ZZZZ</name>
<dbReference type="HAMAP" id="MF_01365_B">
    <property type="entry name" value="Ribosomal_uL6_B"/>
    <property type="match status" value="1"/>
</dbReference>
<evidence type="ECO:0000256" key="2">
    <source>
        <dbReference type="ARBA" id="ARBA00022980"/>
    </source>
</evidence>
<dbReference type="NCBIfam" id="TIGR03654">
    <property type="entry name" value="L6_bact"/>
    <property type="match status" value="1"/>
</dbReference>
<dbReference type="GO" id="GO:0003735">
    <property type="term" value="F:structural constituent of ribosome"/>
    <property type="evidence" value="ECO:0007669"/>
    <property type="project" value="InterPro"/>
</dbReference>
<dbReference type="InterPro" id="IPR020040">
    <property type="entry name" value="Ribosomal_uL6_a/b-dom"/>
</dbReference>
<feature type="domain" description="Large ribosomal subunit protein uL6 alpha-beta" evidence="4">
    <location>
        <begin position="11"/>
        <end position="80"/>
    </location>
</feature>
<dbReference type="AlphaFoldDB" id="A0A645DR36"/>
<evidence type="ECO:0000259" key="4">
    <source>
        <dbReference type="Pfam" id="PF00347"/>
    </source>
</evidence>
<dbReference type="GO" id="GO:0022625">
    <property type="term" value="C:cytosolic large ribosomal subunit"/>
    <property type="evidence" value="ECO:0007669"/>
    <property type="project" value="TreeGrafter"/>
</dbReference>
<evidence type="ECO:0000256" key="1">
    <source>
        <dbReference type="ARBA" id="ARBA00009356"/>
    </source>
</evidence>
<evidence type="ECO:0000313" key="5">
    <source>
        <dbReference type="EMBL" id="MPM91725.1"/>
    </source>
</evidence>
<keyword evidence="3" id="KW-0687">Ribonucleoprotein</keyword>
<dbReference type="EMBL" id="VSSQ01038750">
    <property type="protein sequence ID" value="MPM91725.1"/>
    <property type="molecule type" value="Genomic_DNA"/>
</dbReference>